<gene>
    <name evidence="1" type="ORF">A2161_20685</name>
</gene>
<proteinExistence type="predicted"/>
<dbReference type="EMBL" id="MGDD01000311">
    <property type="protein sequence ID" value="OGL42654.1"/>
    <property type="molecule type" value="Genomic_DNA"/>
</dbReference>
<name>A0A1F7RNT2_9BACT</name>
<dbReference type="InterPro" id="IPR036249">
    <property type="entry name" value="Thioredoxin-like_sf"/>
</dbReference>
<reference evidence="1 2" key="1">
    <citation type="journal article" date="2016" name="Nat. Commun.">
        <title>Thousands of microbial genomes shed light on interconnected biogeochemical processes in an aquifer system.</title>
        <authorList>
            <person name="Anantharaman K."/>
            <person name="Brown C.T."/>
            <person name="Hug L.A."/>
            <person name="Sharon I."/>
            <person name="Castelle C.J."/>
            <person name="Probst A.J."/>
            <person name="Thomas B.C."/>
            <person name="Singh A."/>
            <person name="Wilkins M.J."/>
            <person name="Karaoz U."/>
            <person name="Brodie E.L."/>
            <person name="Williams K.H."/>
            <person name="Hubbard S.S."/>
            <person name="Banfield J.F."/>
        </authorList>
    </citation>
    <scope>NUCLEOTIDE SEQUENCE [LARGE SCALE GENOMIC DNA]</scope>
</reference>
<organism evidence="1 2">
    <name type="scientific">Candidatus Schekmanbacteria bacterium RBG_13_48_7</name>
    <dbReference type="NCBI Taxonomy" id="1817878"/>
    <lineage>
        <taxon>Bacteria</taxon>
        <taxon>Candidatus Schekmaniibacteriota</taxon>
    </lineage>
</organism>
<evidence type="ECO:0000313" key="1">
    <source>
        <dbReference type="EMBL" id="OGL42654.1"/>
    </source>
</evidence>
<accession>A0A1F7RNT2</accession>
<evidence type="ECO:0000313" key="2">
    <source>
        <dbReference type="Proteomes" id="UP000179266"/>
    </source>
</evidence>
<sequence length="76" mass="8397">MINCISGPPLSTDLVSHCYNWPDEEFSPTNKATLKTGLPEGSTAIDFTLKDTRDVSWTLSDLLKTKPVLMVFGSYT</sequence>
<protein>
    <submittedName>
        <fullName evidence="1">Uncharacterized protein</fullName>
    </submittedName>
</protein>
<comment type="caution">
    <text evidence="1">The sequence shown here is derived from an EMBL/GenBank/DDBJ whole genome shotgun (WGS) entry which is preliminary data.</text>
</comment>
<dbReference type="Gene3D" id="3.40.30.10">
    <property type="entry name" value="Glutaredoxin"/>
    <property type="match status" value="1"/>
</dbReference>
<dbReference type="Proteomes" id="UP000179266">
    <property type="component" value="Unassembled WGS sequence"/>
</dbReference>
<dbReference type="AlphaFoldDB" id="A0A1F7RNT2"/>
<dbReference type="SUPFAM" id="SSF52833">
    <property type="entry name" value="Thioredoxin-like"/>
    <property type="match status" value="1"/>
</dbReference>